<evidence type="ECO:0000313" key="2">
    <source>
        <dbReference type="Proteomes" id="UP000246722"/>
    </source>
</evidence>
<dbReference type="Proteomes" id="UP000246722">
    <property type="component" value="Unassembled WGS sequence"/>
</dbReference>
<sequence length="59" mass="6780">MVMESDDHPAVVVRIVQLYGGHAVRIYARYIWSATTEPDWELGTFRPDSRIPTAKKGQY</sequence>
<name>A0A317ZUT8_9MICO</name>
<evidence type="ECO:0000313" key="1">
    <source>
        <dbReference type="EMBL" id="PXA68525.1"/>
    </source>
</evidence>
<gene>
    <name evidence="1" type="ORF">CTB96_18210</name>
</gene>
<organism evidence="1 2">
    <name type="scientific">Cryobacterium arcticum</name>
    <dbReference type="NCBI Taxonomy" id="670052"/>
    <lineage>
        <taxon>Bacteria</taxon>
        <taxon>Bacillati</taxon>
        <taxon>Actinomycetota</taxon>
        <taxon>Actinomycetes</taxon>
        <taxon>Micrococcales</taxon>
        <taxon>Microbacteriaceae</taxon>
        <taxon>Cryobacterium</taxon>
    </lineage>
</organism>
<proteinExistence type="predicted"/>
<dbReference type="AlphaFoldDB" id="A0A317ZUT8"/>
<keyword evidence="2" id="KW-1185">Reference proteome</keyword>
<comment type="caution">
    <text evidence="1">The sequence shown here is derived from an EMBL/GenBank/DDBJ whole genome shotgun (WGS) entry which is preliminary data.</text>
</comment>
<protein>
    <submittedName>
        <fullName evidence="1">Uncharacterized protein</fullName>
    </submittedName>
</protein>
<accession>A0A317ZUT8</accession>
<reference evidence="1 2" key="1">
    <citation type="submission" date="2018-05" db="EMBL/GenBank/DDBJ databases">
        <title>Genetic diversity of glacier-inhabiting Cryobacterium bacteria in China and description of Cryobacterium mengkeensis sp. nov. and Arthrobacter glacialis sp. nov.</title>
        <authorList>
            <person name="Liu Q."/>
            <person name="Xin Y.-H."/>
        </authorList>
    </citation>
    <scope>NUCLEOTIDE SEQUENCE [LARGE SCALE GENOMIC DNA]</scope>
    <source>
        <strain evidence="1 2">SK-1</strain>
    </source>
</reference>
<dbReference type="EMBL" id="QHLY01000012">
    <property type="protein sequence ID" value="PXA68525.1"/>
    <property type="molecule type" value="Genomic_DNA"/>
</dbReference>